<feature type="domain" description="RING-type" evidence="5">
    <location>
        <begin position="38"/>
        <end position="79"/>
    </location>
</feature>
<name>A0A1I7TYR3_9PELO</name>
<sequence length="93" mass="10757">MNKLNELKSTQWKIPSNGPSCSNQTRRRPPDELDDRECLICMVEMISFQGTVKCFSCSRRLHNDCATRWLKEKSTCPACYDPMLDPNEYPPLS</sequence>
<dbReference type="AlphaFoldDB" id="A0A1I7TYR3"/>
<evidence type="ECO:0000256" key="1">
    <source>
        <dbReference type="ARBA" id="ARBA00022771"/>
    </source>
</evidence>
<evidence type="ECO:0000259" key="5">
    <source>
        <dbReference type="PROSITE" id="PS50089"/>
    </source>
</evidence>
<dbReference type="GO" id="GO:0008270">
    <property type="term" value="F:zinc ion binding"/>
    <property type="evidence" value="ECO:0007669"/>
    <property type="project" value="UniProtKB-KW"/>
</dbReference>
<accession>A0A1I7TYR3</accession>
<dbReference type="Gene3D" id="3.30.40.10">
    <property type="entry name" value="Zinc/RING finger domain, C3HC4 (zinc finger)"/>
    <property type="match status" value="1"/>
</dbReference>
<keyword evidence="1 3" id="KW-0863">Zinc-finger</keyword>
<evidence type="ECO:0000313" key="7">
    <source>
        <dbReference type="WBParaSite" id="Csp11.Scaffold629.g13134.t1"/>
    </source>
</evidence>
<feature type="region of interest" description="Disordered" evidence="4">
    <location>
        <begin position="1"/>
        <end position="32"/>
    </location>
</feature>
<reference evidence="7" key="1">
    <citation type="submission" date="2016-11" db="UniProtKB">
        <authorList>
            <consortium name="WormBaseParasite"/>
        </authorList>
    </citation>
    <scope>IDENTIFICATION</scope>
</reference>
<dbReference type="STRING" id="1561998.A0A1I7TYR3"/>
<keyword evidence="6" id="KW-1185">Reference proteome</keyword>
<dbReference type="InterPro" id="IPR001841">
    <property type="entry name" value="Znf_RING"/>
</dbReference>
<dbReference type="WBParaSite" id="Csp11.Scaffold629.g13134.t1">
    <property type="protein sequence ID" value="Csp11.Scaffold629.g13134.t1"/>
    <property type="gene ID" value="Csp11.Scaffold629.g13134"/>
</dbReference>
<dbReference type="Proteomes" id="UP000095282">
    <property type="component" value="Unplaced"/>
</dbReference>
<dbReference type="SUPFAM" id="SSF57850">
    <property type="entry name" value="RING/U-box"/>
    <property type="match status" value="1"/>
</dbReference>
<evidence type="ECO:0000256" key="4">
    <source>
        <dbReference type="SAM" id="MobiDB-lite"/>
    </source>
</evidence>
<feature type="compositionally biased region" description="Polar residues" evidence="4">
    <location>
        <begin position="7"/>
        <end position="24"/>
    </location>
</feature>
<keyword evidence="2" id="KW-0862">Zinc</keyword>
<dbReference type="InterPro" id="IPR013083">
    <property type="entry name" value="Znf_RING/FYVE/PHD"/>
</dbReference>
<dbReference type="PROSITE" id="PS50089">
    <property type="entry name" value="ZF_RING_2"/>
    <property type="match status" value="1"/>
</dbReference>
<proteinExistence type="predicted"/>
<dbReference type="Pfam" id="PF13639">
    <property type="entry name" value="zf-RING_2"/>
    <property type="match status" value="1"/>
</dbReference>
<evidence type="ECO:0000256" key="3">
    <source>
        <dbReference type="PROSITE-ProRule" id="PRU00175"/>
    </source>
</evidence>
<organism evidence="6 7">
    <name type="scientific">Caenorhabditis tropicalis</name>
    <dbReference type="NCBI Taxonomy" id="1561998"/>
    <lineage>
        <taxon>Eukaryota</taxon>
        <taxon>Metazoa</taxon>
        <taxon>Ecdysozoa</taxon>
        <taxon>Nematoda</taxon>
        <taxon>Chromadorea</taxon>
        <taxon>Rhabditida</taxon>
        <taxon>Rhabditina</taxon>
        <taxon>Rhabditomorpha</taxon>
        <taxon>Rhabditoidea</taxon>
        <taxon>Rhabditidae</taxon>
        <taxon>Peloderinae</taxon>
        <taxon>Caenorhabditis</taxon>
    </lineage>
</organism>
<evidence type="ECO:0000313" key="6">
    <source>
        <dbReference type="Proteomes" id="UP000095282"/>
    </source>
</evidence>
<evidence type="ECO:0000256" key="2">
    <source>
        <dbReference type="ARBA" id="ARBA00022833"/>
    </source>
</evidence>
<protein>
    <submittedName>
        <fullName evidence="7">RING-type domain-containing protein</fullName>
    </submittedName>
</protein>
<keyword evidence="1 3" id="KW-0479">Metal-binding</keyword>